<dbReference type="GO" id="GO:0004497">
    <property type="term" value="F:monooxygenase activity"/>
    <property type="evidence" value="ECO:0007669"/>
    <property type="project" value="UniProtKB-KW"/>
</dbReference>
<dbReference type="SUPFAM" id="SSF48264">
    <property type="entry name" value="Cytochrome P450"/>
    <property type="match status" value="1"/>
</dbReference>
<keyword evidence="6 9" id="KW-0560">Oxidoreductase</keyword>
<keyword evidence="5 9" id="KW-0479">Metal-binding</keyword>
<dbReference type="Gene3D" id="1.10.630.10">
    <property type="entry name" value="Cytochrome P450"/>
    <property type="match status" value="1"/>
</dbReference>
<gene>
    <name evidence="10" type="ORF">E1161_06425</name>
</gene>
<evidence type="ECO:0000313" key="11">
    <source>
        <dbReference type="Proteomes" id="UP000294744"/>
    </source>
</evidence>
<dbReference type="Proteomes" id="UP000294744">
    <property type="component" value="Unassembled WGS sequence"/>
</dbReference>
<dbReference type="FunFam" id="1.10.630.10:FF:000018">
    <property type="entry name" value="Cytochrome P450 monooxygenase"/>
    <property type="match status" value="1"/>
</dbReference>
<evidence type="ECO:0000313" key="10">
    <source>
        <dbReference type="EMBL" id="TDC94696.1"/>
    </source>
</evidence>
<dbReference type="PRINTS" id="PR00359">
    <property type="entry name" value="BP450"/>
</dbReference>
<dbReference type="PROSITE" id="PS00086">
    <property type="entry name" value="CYTOCHROME_P450"/>
    <property type="match status" value="1"/>
</dbReference>
<evidence type="ECO:0000256" key="2">
    <source>
        <dbReference type="ARBA" id="ARBA00010617"/>
    </source>
</evidence>
<evidence type="ECO:0000256" key="5">
    <source>
        <dbReference type="ARBA" id="ARBA00022723"/>
    </source>
</evidence>
<dbReference type="GO" id="GO:0005506">
    <property type="term" value="F:iron ion binding"/>
    <property type="evidence" value="ECO:0007669"/>
    <property type="project" value="InterPro"/>
</dbReference>
<proteinExistence type="inferred from homology"/>
<protein>
    <submittedName>
        <fullName evidence="10">Cytochrome P450</fullName>
    </submittedName>
</protein>
<reference evidence="10 11" key="1">
    <citation type="submission" date="2019-03" db="EMBL/GenBank/DDBJ databases">
        <title>Draft genome sequences of novel Actinobacteria.</title>
        <authorList>
            <person name="Sahin N."/>
            <person name="Ay H."/>
            <person name="Saygin H."/>
        </authorList>
    </citation>
    <scope>NUCLEOTIDE SEQUENCE [LARGE SCALE GENOMIC DNA]</scope>
    <source>
        <strain evidence="10 11">16K404</strain>
    </source>
</reference>
<evidence type="ECO:0000256" key="3">
    <source>
        <dbReference type="ARBA" id="ARBA00022490"/>
    </source>
</evidence>
<evidence type="ECO:0000256" key="9">
    <source>
        <dbReference type="RuleBase" id="RU000461"/>
    </source>
</evidence>
<dbReference type="PANTHER" id="PTHR46696">
    <property type="entry name" value="P450, PUTATIVE (EUROFUNG)-RELATED"/>
    <property type="match status" value="1"/>
</dbReference>
<keyword evidence="7 9" id="KW-0408">Iron</keyword>
<dbReference type="EMBL" id="SMKV01000006">
    <property type="protein sequence ID" value="TDC94696.1"/>
    <property type="molecule type" value="Genomic_DNA"/>
</dbReference>
<evidence type="ECO:0000256" key="1">
    <source>
        <dbReference type="ARBA" id="ARBA00004496"/>
    </source>
</evidence>
<keyword evidence="8 9" id="KW-0503">Monooxygenase</keyword>
<dbReference type="OrthoDB" id="5500002at2"/>
<accession>A0A4R4UVX3</accession>
<sequence>MTAHTDPIAFDAGFAQDLHRRYAELRAAGPVHRLVNESGLPVWVVTRYDDARALLADPRLGKDAQTTFRLIMDRFAPGAEQPDPSGSEDGEFAGGGFDMHMLNMDPPDHTRLRKLVVKAFTARRIESLRPRIEQISEELLTAMAGEVEVDILDAFAFPLPIRVICELLGVDESRRDDFRLWTNQLLDDLDAEASAQAAGEMSKYLTELLAAKRDNPGDDLLTALIEVSEDEDRLSEPELISMVFLLLVAGHETTVNLIGNGVLALLTNPGQLAALRANPDLVDGAVEEVLRFDGPLMHTTFRFTTEPITIGGTEIPAGEFVWAGLAAANRDPERFPDADSFDISRDTQGHLAFGHGIHFCLGAPLARVEAQIALRGLVAHFPDLTLATSPEELGRRNSSLIHGLRALPVRPAPHP</sequence>
<comment type="similarity">
    <text evidence="2 9">Belongs to the cytochrome P450 family.</text>
</comment>
<keyword evidence="4 9" id="KW-0349">Heme</keyword>
<evidence type="ECO:0000256" key="6">
    <source>
        <dbReference type="ARBA" id="ARBA00023002"/>
    </source>
</evidence>
<dbReference type="CDD" id="cd11029">
    <property type="entry name" value="CYP107-like"/>
    <property type="match status" value="1"/>
</dbReference>
<dbReference type="InterPro" id="IPR002397">
    <property type="entry name" value="Cyt_P450_B"/>
</dbReference>
<evidence type="ECO:0000256" key="4">
    <source>
        <dbReference type="ARBA" id="ARBA00022617"/>
    </source>
</evidence>
<dbReference type="PANTHER" id="PTHR46696:SF1">
    <property type="entry name" value="CYTOCHROME P450 YJIB-RELATED"/>
    <property type="match status" value="1"/>
</dbReference>
<evidence type="ECO:0000256" key="8">
    <source>
        <dbReference type="ARBA" id="ARBA00023033"/>
    </source>
</evidence>
<dbReference type="GO" id="GO:0005737">
    <property type="term" value="C:cytoplasm"/>
    <property type="evidence" value="ECO:0007669"/>
    <property type="project" value="UniProtKB-SubCell"/>
</dbReference>
<dbReference type="GO" id="GO:0020037">
    <property type="term" value="F:heme binding"/>
    <property type="evidence" value="ECO:0007669"/>
    <property type="project" value="InterPro"/>
</dbReference>
<dbReference type="AlphaFoldDB" id="A0A4R4UVX3"/>
<organism evidence="10 11">
    <name type="scientific">Saccharopolyspora aridisoli</name>
    <dbReference type="NCBI Taxonomy" id="2530385"/>
    <lineage>
        <taxon>Bacteria</taxon>
        <taxon>Bacillati</taxon>
        <taxon>Actinomycetota</taxon>
        <taxon>Actinomycetes</taxon>
        <taxon>Pseudonocardiales</taxon>
        <taxon>Pseudonocardiaceae</taxon>
        <taxon>Saccharopolyspora</taxon>
    </lineage>
</organism>
<keyword evidence="11" id="KW-1185">Reference proteome</keyword>
<dbReference type="GO" id="GO:0016705">
    <property type="term" value="F:oxidoreductase activity, acting on paired donors, with incorporation or reduction of molecular oxygen"/>
    <property type="evidence" value="ECO:0007669"/>
    <property type="project" value="InterPro"/>
</dbReference>
<comment type="subcellular location">
    <subcellularLocation>
        <location evidence="1">Cytoplasm</location>
    </subcellularLocation>
</comment>
<dbReference type="InterPro" id="IPR001128">
    <property type="entry name" value="Cyt_P450"/>
</dbReference>
<dbReference type="InterPro" id="IPR036396">
    <property type="entry name" value="Cyt_P450_sf"/>
</dbReference>
<keyword evidence="3" id="KW-0963">Cytoplasm</keyword>
<dbReference type="InterPro" id="IPR017972">
    <property type="entry name" value="Cyt_P450_CS"/>
</dbReference>
<evidence type="ECO:0000256" key="7">
    <source>
        <dbReference type="ARBA" id="ARBA00023004"/>
    </source>
</evidence>
<dbReference type="Pfam" id="PF00067">
    <property type="entry name" value="p450"/>
    <property type="match status" value="1"/>
</dbReference>
<name>A0A4R4UVX3_9PSEU</name>
<dbReference type="RefSeq" id="WP_132620609.1">
    <property type="nucleotide sequence ID" value="NZ_SMKV01000006.1"/>
</dbReference>
<comment type="caution">
    <text evidence="10">The sequence shown here is derived from an EMBL/GenBank/DDBJ whole genome shotgun (WGS) entry which is preliminary data.</text>
</comment>